<dbReference type="PROSITE" id="PS00629">
    <property type="entry name" value="IMP_1"/>
    <property type="match status" value="1"/>
</dbReference>
<dbReference type="PANTHER" id="PTHR20854">
    <property type="entry name" value="INOSITOL MONOPHOSPHATASE"/>
    <property type="match status" value="1"/>
</dbReference>
<comment type="caution">
    <text evidence="5">The sequence shown here is derived from an EMBL/GenBank/DDBJ whole genome shotgun (WGS) entry which is preliminary data.</text>
</comment>
<comment type="cofactor">
    <cofactor evidence="4">
        <name>Mg(2+)</name>
        <dbReference type="ChEBI" id="CHEBI:18420"/>
    </cofactor>
</comment>
<reference evidence="5 6" key="1">
    <citation type="journal article" date="2014" name="Genome Announc.">
        <title>Draft Genome Sequence of Cytophaga fermentans JCM 21142T, a Facultative Anaerobe Isolated from Marine Mud.</title>
        <authorList>
            <person name="Starns D."/>
            <person name="Oshima K."/>
            <person name="Suda W."/>
            <person name="Iino T."/>
            <person name="Yuki M."/>
            <person name="Inoue J."/>
            <person name="Kitamura K."/>
            <person name="Iida T."/>
            <person name="Darby A."/>
            <person name="Hattori M."/>
            <person name="Ohkuma M."/>
        </authorList>
    </citation>
    <scope>NUCLEOTIDE SEQUENCE [LARGE SCALE GENOMIC DNA]</scope>
    <source>
        <strain evidence="5 6">JCM 21142</strain>
    </source>
</reference>
<dbReference type="InterPro" id="IPR000760">
    <property type="entry name" value="Inositol_monophosphatase-like"/>
</dbReference>
<dbReference type="GO" id="GO:0007165">
    <property type="term" value="P:signal transduction"/>
    <property type="evidence" value="ECO:0007669"/>
    <property type="project" value="TreeGrafter"/>
</dbReference>
<dbReference type="eggNOG" id="COG1218">
    <property type="taxonomic scope" value="Bacteria"/>
</dbReference>
<dbReference type="EMBL" id="BAMD01000016">
    <property type="protein sequence ID" value="GAF03002.1"/>
    <property type="molecule type" value="Genomic_DNA"/>
</dbReference>
<dbReference type="Proteomes" id="UP000019402">
    <property type="component" value="Unassembled WGS sequence"/>
</dbReference>
<dbReference type="InterPro" id="IPR020583">
    <property type="entry name" value="Inositol_monoP_metal-BS"/>
</dbReference>
<evidence type="ECO:0000256" key="2">
    <source>
        <dbReference type="ARBA" id="ARBA00022801"/>
    </source>
</evidence>
<gene>
    <name evidence="5" type="ORF">JCM21142_41655</name>
</gene>
<accession>W7Y4H1</accession>
<dbReference type="SUPFAM" id="SSF56655">
    <property type="entry name" value="Carbohydrate phosphatase"/>
    <property type="match status" value="1"/>
</dbReference>
<keyword evidence="6" id="KW-1185">Reference proteome</keyword>
<dbReference type="GO" id="GO:0046872">
    <property type="term" value="F:metal ion binding"/>
    <property type="evidence" value="ECO:0007669"/>
    <property type="project" value="UniProtKB-KW"/>
</dbReference>
<dbReference type="PANTHER" id="PTHR20854:SF4">
    <property type="entry name" value="INOSITOL-1-MONOPHOSPHATASE-RELATED"/>
    <property type="match status" value="1"/>
</dbReference>
<keyword evidence="3 4" id="KW-0460">Magnesium</keyword>
<evidence type="ECO:0000313" key="6">
    <source>
        <dbReference type="Proteomes" id="UP000019402"/>
    </source>
</evidence>
<dbReference type="STRING" id="869213.GCA_000517085_02352"/>
<feature type="binding site" evidence="4">
    <location>
        <position position="115"/>
    </location>
    <ligand>
        <name>Mg(2+)</name>
        <dbReference type="ChEBI" id="CHEBI:18420"/>
        <label>1</label>
        <note>catalytic</note>
    </ligand>
</feature>
<dbReference type="Gene3D" id="3.30.540.10">
    <property type="entry name" value="Fructose-1,6-Bisphosphatase, subunit A, domain 1"/>
    <property type="match status" value="1"/>
</dbReference>
<feature type="binding site" evidence="4">
    <location>
        <position position="118"/>
    </location>
    <ligand>
        <name>Mg(2+)</name>
        <dbReference type="ChEBI" id="CHEBI:18420"/>
        <label>1</label>
        <note>catalytic</note>
    </ligand>
</feature>
<dbReference type="AlphaFoldDB" id="W7Y4H1"/>
<dbReference type="CDD" id="cd01637">
    <property type="entry name" value="IMPase_like"/>
    <property type="match status" value="1"/>
</dbReference>
<evidence type="ECO:0000256" key="3">
    <source>
        <dbReference type="ARBA" id="ARBA00022842"/>
    </source>
</evidence>
<feature type="binding site" evidence="4">
    <location>
        <position position="97"/>
    </location>
    <ligand>
        <name>Mg(2+)</name>
        <dbReference type="ChEBI" id="CHEBI:18420"/>
        <label>1</label>
        <note>catalytic</note>
    </ligand>
</feature>
<protein>
    <submittedName>
        <fullName evidence="5">Inositol-1-monophosphatase</fullName>
    </submittedName>
</protein>
<evidence type="ECO:0000256" key="4">
    <source>
        <dbReference type="PIRSR" id="PIRSR600760-2"/>
    </source>
</evidence>
<keyword evidence="1 4" id="KW-0479">Metal-binding</keyword>
<dbReference type="GO" id="GO:0008934">
    <property type="term" value="F:inositol monophosphate 1-phosphatase activity"/>
    <property type="evidence" value="ECO:0007669"/>
    <property type="project" value="TreeGrafter"/>
</dbReference>
<dbReference type="Pfam" id="PF00459">
    <property type="entry name" value="Inositol_P"/>
    <property type="match status" value="1"/>
</dbReference>
<evidence type="ECO:0000313" key="5">
    <source>
        <dbReference type="EMBL" id="GAF03002.1"/>
    </source>
</evidence>
<dbReference type="OrthoDB" id="9772456at2"/>
<dbReference type="RefSeq" id="WP_052522168.1">
    <property type="nucleotide sequence ID" value="NZ_BAMD01000016.1"/>
</dbReference>
<organism evidence="5 6">
    <name type="scientific">Saccharicrinis fermentans DSM 9555 = JCM 21142</name>
    <dbReference type="NCBI Taxonomy" id="869213"/>
    <lineage>
        <taxon>Bacteria</taxon>
        <taxon>Pseudomonadati</taxon>
        <taxon>Bacteroidota</taxon>
        <taxon>Bacteroidia</taxon>
        <taxon>Marinilabiliales</taxon>
        <taxon>Marinilabiliaceae</taxon>
        <taxon>Saccharicrinis</taxon>
    </lineage>
</organism>
<evidence type="ECO:0000256" key="1">
    <source>
        <dbReference type="ARBA" id="ARBA00022723"/>
    </source>
</evidence>
<dbReference type="GO" id="GO:0006020">
    <property type="term" value="P:inositol metabolic process"/>
    <property type="evidence" value="ECO:0007669"/>
    <property type="project" value="TreeGrafter"/>
</dbReference>
<sequence length="229" mass="25750">MALKIDDKHMQLNNQELKELCQLACLAATEAGRMISTFSNQQLQIKRKPTQNTSLGLSGGTSWASQIVTEVDIKSQELIIKQLSPSIKKYHFGLLTEESMDDQSRLEKDYFWCIDPLDGTLPFTEGKDGYSVSIALVSKEGAPIIGVVYDPAKKNLYHAIKGIEVCKNDNELYLKHTSKNFTFITDRSFITHHKFKQIKAGLLKHSQSCGYNTFTHINQGGAAMNALWY</sequence>
<keyword evidence="2" id="KW-0378">Hydrolase</keyword>
<proteinExistence type="predicted"/>
<dbReference type="PRINTS" id="PR00377">
    <property type="entry name" value="IMPHPHTASES"/>
</dbReference>
<name>W7Y4H1_9BACT</name>
<feature type="binding site" evidence="4">
    <location>
        <position position="117"/>
    </location>
    <ligand>
        <name>Mg(2+)</name>
        <dbReference type="ChEBI" id="CHEBI:18420"/>
        <label>1</label>
        <note>catalytic</note>
    </ligand>
</feature>